<dbReference type="Proteomes" id="UP001187343">
    <property type="component" value="Unassembled WGS sequence"/>
</dbReference>
<gene>
    <name evidence="2" type="ORF">Q8A67_024091</name>
</gene>
<name>A0AA88P481_9TELE</name>
<dbReference type="AlphaFoldDB" id="A0AA88P481"/>
<keyword evidence="3" id="KW-1185">Reference proteome</keyword>
<evidence type="ECO:0000313" key="2">
    <source>
        <dbReference type="EMBL" id="KAK2869699.1"/>
    </source>
</evidence>
<evidence type="ECO:0000256" key="1">
    <source>
        <dbReference type="SAM" id="MobiDB-lite"/>
    </source>
</evidence>
<comment type="caution">
    <text evidence="2">The sequence shown here is derived from an EMBL/GenBank/DDBJ whole genome shotgun (WGS) entry which is preliminary data.</text>
</comment>
<feature type="compositionally biased region" description="Polar residues" evidence="1">
    <location>
        <begin position="18"/>
        <end position="39"/>
    </location>
</feature>
<feature type="region of interest" description="Disordered" evidence="1">
    <location>
        <begin position="18"/>
        <end position="108"/>
    </location>
</feature>
<protein>
    <submittedName>
        <fullName evidence="2">Uncharacterized protein</fullName>
    </submittedName>
</protein>
<organism evidence="2 3">
    <name type="scientific">Cirrhinus molitorella</name>
    <name type="common">mud carp</name>
    <dbReference type="NCBI Taxonomy" id="172907"/>
    <lineage>
        <taxon>Eukaryota</taxon>
        <taxon>Metazoa</taxon>
        <taxon>Chordata</taxon>
        <taxon>Craniata</taxon>
        <taxon>Vertebrata</taxon>
        <taxon>Euteleostomi</taxon>
        <taxon>Actinopterygii</taxon>
        <taxon>Neopterygii</taxon>
        <taxon>Teleostei</taxon>
        <taxon>Ostariophysi</taxon>
        <taxon>Cypriniformes</taxon>
        <taxon>Cyprinidae</taxon>
        <taxon>Labeoninae</taxon>
        <taxon>Labeonini</taxon>
        <taxon>Cirrhinus</taxon>
    </lineage>
</organism>
<dbReference type="EMBL" id="JAUYZG010000024">
    <property type="protein sequence ID" value="KAK2869699.1"/>
    <property type="molecule type" value="Genomic_DNA"/>
</dbReference>
<sequence length="108" mass="12224">MSPAERSLYTCPADTRMSAITTGGTRPCHTSGSSNPITRHQTRQKMERVQSVQIQCLDKRERRRVSAASPHAQAAQETRSAARSSEHVRRSLEEEENEEEEDEEGWVN</sequence>
<feature type="compositionally biased region" description="Acidic residues" evidence="1">
    <location>
        <begin position="93"/>
        <end position="108"/>
    </location>
</feature>
<accession>A0AA88P481</accession>
<evidence type="ECO:0000313" key="3">
    <source>
        <dbReference type="Proteomes" id="UP001187343"/>
    </source>
</evidence>
<proteinExistence type="predicted"/>
<reference evidence="2" key="1">
    <citation type="submission" date="2023-08" db="EMBL/GenBank/DDBJ databases">
        <title>Chromosome-level Genome Assembly of mud carp (Cirrhinus molitorella).</title>
        <authorList>
            <person name="Liu H."/>
        </authorList>
    </citation>
    <scope>NUCLEOTIDE SEQUENCE</scope>
    <source>
        <strain evidence="2">Prfri</strain>
        <tissue evidence="2">Muscle</tissue>
    </source>
</reference>